<dbReference type="InterPro" id="IPR029000">
    <property type="entry name" value="Cyclophilin-like_dom_sf"/>
</dbReference>
<dbReference type="EC" id="5.2.1.8" evidence="4"/>
<dbReference type="FunFam" id="2.40.100.10:FF:000025">
    <property type="entry name" value="Peptidyl-prolyl cis-trans isomerase CYP19-2"/>
    <property type="match status" value="1"/>
</dbReference>
<reference evidence="7" key="1">
    <citation type="journal article" date="2023" name="Commun. Biol.">
        <title>Genome analysis of Parmales, the sister group of diatoms, reveals the evolutionary specialization of diatoms from phago-mixotrophs to photoautotrophs.</title>
        <authorList>
            <person name="Ban H."/>
            <person name="Sato S."/>
            <person name="Yoshikawa S."/>
            <person name="Yamada K."/>
            <person name="Nakamura Y."/>
            <person name="Ichinomiya M."/>
            <person name="Sato N."/>
            <person name="Blanc-Mathieu R."/>
            <person name="Endo H."/>
            <person name="Kuwata A."/>
            <person name="Ogata H."/>
        </authorList>
    </citation>
    <scope>NUCLEOTIDE SEQUENCE [LARGE SCALE GENOMIC DNA]</scope>
</reference>
<keyword evidence="7" id="KW-1185">Reference proteome</keyword>
<comment type="function">
    <text evidence="4">PPIases accelerate the folding of proteins. It catalyzes the cis-trans isomerization of proline imidic peptide bonds in oligopeptides.</text>
</comment>
<dbReference type="PRINTS" id="PR00153">
    <property type="entry name" value="CSAPPISMRASE"/>
</dbReference>
<evidence type="ECO:0000259" key="5">
    <source>
        <dbReference type="PROSITE" id="PS50072"/>
    </source>
</evidence>
<dbReference type="GO" id="GO:0016018">
    <property type="term" value="F:cyclosporin A binding"/>
    <property type="evidence" value="ECO:0007669"/>
    <property type="project" value="TreeGrafter"/>
</dbReference>
<dbReference type="OrthoDB" id="193499at2759"/>
<evidence type="ECO:0000313" key="6">
    <source>
        <dbReference type="EMBL" id="GMI26490.1"/>
    </source>
</evidence>
<name>A0A9W7FXW6_9STRA</name>
<dbReference type="Gene3D" id="2.40.100.10">
    <property type="entry name" value="Cyclophilin-like"/>
    <property type="match status" value="1"/>
</dbReference>
<feature type="domain" description="PPIase cyclophilin-type" evidence="5">
    <location>
        <begin position="95"/>
        <end position="273"/>
    </location>
</feature>
<evidence type="ECO:0000256" key="2">
    <source>
        <dbReference type="ARBA" id="ARBA00023110"/>
    </source>
</evidence>
<dbReference type="PANTHER" id="PTHR11071">
    <property type="entry name" value="PEPTIDYL-PROLYL CIS-TRANS ISOMERASE"/>
    <property type="match status" value="1"/>
</dbReference>
<dbReference type="Proteomes" id="UP001165065">
    <property type="component" value="Unassembled WGS sequence"/>
</dbReference>
<sequence>MSRLLTKSLRLSTQSNFRNRPLSSSFSSSSSPSSSPSPVLLAGFALVAGGVVYLGNNYNKLTDKVLPNTKPVEISSSGLSQPQGTVTSHVYFDVEYGPSPSNVKTGRVNIGLYGEKAPRTCKNFEALCTTGVPKPSSGQRFAGVPFNEDQGSTRGYRNTPLHRIIPGFMIQGGDVTLGNGMGGASLYGEQFEDEDFTYVHRGGGVLSMANRGRNTNSSQFFITLKDASWLDGKHCVFGVVEDEKSWRVCQEIEKLGSRSGDVKGSVRIVEAGVHE</sequence>
<evidence type="ECO:0000256" key="3">
    <source>
        <dbReference type="ARBA" id="ARBA00023235"/>
    </source>
</evidence>
<organism evidence="6 7">
    <name type="scientific">Triparma columacea</name>
    <dbReference type="NCBI Taxonomy" id="722753"/>
    <lineage>
        <taxon>Eukaryota</taxon>
        <taxon>Sar</taxon>
        <taxon>Stramenopiles</taxon>
        <taxon>Ochrophyta</taxon>
        <taxon>Bolidophyceae</taxon>
        <taxon>Parmales</taxon>
        <taxon>Triparmaceae</taxon>
        <taxon>Triparma</taxon>
    </lineage>
</organism>
<dbReference type="AlphaFoldDB" id="A0A9W7FXW6"/>
<gene>
    <name evidence="6" type="ORF">TrCOL_g1041</name>
</gene>
<protein>
    <recommendedName>
        <fullName evidence="4">Peptidyl-prolyl cis-trans isomerase</fullName>
        <shortName evidence="4">PPIase</shortName>
        <ecNumber evidence="4">5.2.1.8</ecNumber>
    </recommendedName>
</protein>
<proteinExistence type="inferred from homology"/>
<keyword evidence="3 4" id="KW-0413">Isomerase</keyword>
<comment type="similarity">
    <text evidence="4">Belongs to the cyclophilin-type PPIase family.</text>
</comment>
<comment type="catalytic activity">
    <reaction evidence="1 4">
        <text>[protein]-peptidylproline (omega=180) = [protein]-peptidylproline (omega=0)</text>
        <dbReference type="Rhea" id="RHEA:16237"/>
        <dbReference type="Rhea" id="RHEA-COMP:10747"/>
        <dbReference type="Rhea" id="RHEA-COMP:10748"/>
        <dbReference type="ChEBI" id="CHEBI:83833"/>
        <dbReference type="ChEBI" id="CHEBI:83834"/>
        <dbReference type="EC" id="5.2.1.8"/>
    </reaction>
</comment>
<dbReference type="GO" id="GO:0005737">
    <property type="term" value="C:cytoplasm"/>
    <property type="evidence" value="ECO:0007669"/>
    <property type="project" value="TreeGrafter"/>
</dbReference>
<evidence type="ECO:0000256" key="4">
    <source>
        <dbReference type="RuleBase" id="RU363019"/>
    </source>
</evidence>
<dbReference type="PROSITE" id="PS50072">
    <property type="entry name" value="CSA_PPIASE_2"/>
    <property type="match status" value="1"/>
</dbReference>
<dbReference type="Pfam" id="PF00160">
    <property type="entry name" value="Pro_isomerase"/>
    <property type="match status" value="1"/>
</dbReference>
<dbReference type="GO" id="GO:0006457">
    <property type="term" value="P:protein folding"/>
    <property type="evidence" value="ECO:0007669"/>
    <property type="project" value="TreeGrafter"/>
</dbReference>
<dbReference type="SUPFAM" id="SSF50891">
    <property type="entry name" value="Cyclophilin-like"/>
    <property type="match status" value="1"/>
</dbReference>
<dbReference type="InterPro" id="IPR002130">
    <property type="entry name" value="Cyclophilin-type_PPIase_dom"/>
</dbReference>
<evidence type="ECO:0000256" key="1">
    <source>
        <dbReference type="ARBA" id="ARBA00000971"/>
    </source>
</evidence>
<dbReference type="EMBL" id="BRYA01000630">
    <property type="protein sequence ID" value="GMI26490.1"/>
    <property type="molecule type" value="Genomic_DNA"/>
</dbReference>
<dbReference type="GO" id="GO:0003755">
    <property type="term" value="F:peptidyl-prolyl cis-trans isomerase activity"/>
    <property type="evidence" value="ECO:0007669"/>
    <property type="project" value="UniProtKB-UniRule"/>
</dbReference>
<accession>A0A9W7FXW6</accession>
<evidence type="ECO:0000313" key="7">
    <source>
        <dbReference type="Proteomes" id="UP001165065"/>
    </source>
</evidence>
<comment type="caution">
    <text evidence="6">The sequence shown here is derived from an EMBL/GenBank/DDBJ whole genome shotgun (WGS) entry which is preliminary data.</text>
</comment>
<keyword evidence="2 4" id="KW-0697">Rotamase</keyword>
<dbReference type="PANTHER" id="PTHR11071:SF561">
    <property type="entry name" value="PEPTIDYL-PROLYL CIS-TRANS ISOMERASE D-RELATED"/>
    <property type="match status" value="1"/>
</dbReference>